<keyword evidence="4" id="KW-0472">Membrane</keyword>
<dbReference type="GO" id="GO:0005524">
    <property type="term" value="F:ATP binding"/>
    <property type="evidence" value="ECO:0007669"/>
    <property type="project" value="UniProtKB-KW"/>
</dbReference>
<dbReference type="InterPro" id="IPR042197">
    <property type="entry name" value="Apaf_helical"/>
</dbReference>
<name>A0AAF0UWS0_SOLVR</name>
<dbReference type="SUPFAM" id="SSF52540">
    <property type="entry name" value="P-loop containing nucleoside triphosphate hydrolases"/>
    <property type="match status" value="1"/>
</dbReference>
<comment type="subcellular location">
    <subcellularLocation>
        <location evidence="1">Membrane</location>
        <topology evidence="1">Peripheral membrane protein</topology>
    </subcellularLocation>
</comment>
<dbReference type="PANTHER" id="PTHR11017">
    <property type="entry name" value="LEUCINE-RICH REPEAT-CONTAINING PROTEIN"/>
    <property type="match status" value="1"/>
</dbReference>
<reference evidence="6" key="1">
    <citation type="submission" date="2023-08" db="EMBL/GenBank/DDBJ databases">
        <title>A de novo genome assembly of Solanum verrucosum Schlechtendal, a Mexican diploid species geographically isolated from the other diploid A-genome species in potato relatives.</title>
        <authorList>
            <person name="Hosaka K."/>
        </authorList>
    </citation>
    <scope>NUCLEOTIDE SEQUENCE</scope>
    <source>
        <tissue evidence="6">Young leaves</tissue>
    </source>
</reference>
<dbReference type="PRINTS" id="PR00364">
    <property type="entry name" value="DISEASERSIST"/>
</dbReference>
<dbReference type="GO" id="GO:0006952">
    <property type="term" value="P:defense response"/>
    <property type="evidence" value="ECO:0007669"/>
    <property type="project" value="InterPro"/>
</dbReference>
<dbReference type="InterPro" id="IPR027417">
    <property type="entry name" value="P-loop_NTPase"/>
</dbReference>
<keyword evidence="3" id="KW-0175">Coiled coil</keyword>
<evidence type="ECO:0000313" key="6">
    <source>
        <dbReference type="EMBL" id="WMV53184.1"/>
    </source>
</evidence>
<dbReference type="AlphaFoldDB" id="A0AAF0UWS0"/>
<feature type="domain" description="NB-ARC" evidence="5">
    <location>
        <begin position="5"/>
        <end position="151"/>
    </location>
</feature>
<dbReference type="InterPro" id="IPR002182">
    <property type="entry name" value="NB-ARC"/>
</dbReference>
<sequence length="182" mass="20585">MSGVLIVGIWGMPGVGKTTIARAIFDTLSYQFEAVCFLADIKENKCGLHFLQNILLSELLKEKVNYVNNKEDGRSLLARRLRFKKVLVVLDDIDQLDYLAGILGWFGNGSRIIATTRDKHLIGKNVVYEMTTLNEHDTIQLFEQYAFKEEVSDECFKELTLEVVSRAKGLPLALKVFGSFFS</sequence>
<dbReference type="EMBL" id="CP133622">
    <property type="protein sequence ID" value="WMV53184.1"/>
    <property type="molecule type" value="Genomic_DNA"/>
</dbReference>
<evidence type="ECO:0000259" key="5">
    <source>
        <dbReference type="Pfam" id="PF00931"/>
    </source>
</evidence>
<evidence type="ECO:0000256" key="2">
    <source>
        <dbReference type="ARBA" id="ARBA00022614"/>
    </source>
</evidence>
<proteinExistence type="predicted"/>
<dbReference type="Gene3D" id="3.40.50.300">
    <property type="entry name" value="P-loop containing nucleotide triphosphate hydrolases"/>
    <property type="match status" value="1"/>
</dbReference>
<evidence type="ECO:0000256" key="1">
    <source>
        <dbReference type="ARBA" id="ARBA00004170"/>
    </source>
</evidence>
<protein>
    <recommendedName>
        <fullName evidence="5">NB-ARC domain-containing protein</fullName>
    </recommendedName>
</protein>
<dbReference type="PANTHER" id="PTHR11017:SF569">
    <property type="entry name" value="DISEASE RESISTANCE PROTEIN"/>
    <property type="match status" value="1"/>
</dbReference>
<gene>
    <name evidence="6" type="ORF">MTR67_046569</name>
</gene>
<organism evidence="6 7">
    <name type="scientific">Solanum verrucosum</name>
    <dbReference type="NCBI Taxonomy" id="315347"/>
    <lineage>
        <taxon>Eukaryota</taxon>
        <taxon>Viridiplantae</taxon>
        <taxon>Streptophyta</taxon>
        <taxon>Embryophyta</taxon>
        <taxon>Tracheophyta</taxon>
        <taxon>Spermatophyta</taxon>
        <taxon>Magnoliopsida</taxon>
        <taxon>eudicotyledons</taxon>
        <taxon>Gunneridae</taxon>
        <taxon>Pentapetalae</taxon>
        <taxon>asterids</taxon>
        <taxon>lamiids</taxon>
        <taxon>Solanales</taxon>
        <taxon>Solanaceae</taxon>
        <taxon>Solanoideae</taxon>
        <taxon>Solaneae</taxon>
        <taxon>Solanum</taxon>
    </lineage>
</organism>
<dbReference type="GO" id="GO:0043531">
    <property type="term" value="F:ADP binding"/>
    <property type="evidence" value="ECO:0007669"/>
    <property type="project" value="InterPro"/>
</dbReference>
<accession>A0AAF0UWS0</accession>
<evidence type="ECO:0000313" key="7">
    <source>
        <dbReference type="Proteomes" id="UP001234989"/>
    </source>
</evidence>
<dbReference type="Proteomes" id="UP001234989">
    <property type="component" value="Chromosome 11"/>
</dbReference>
<keyword evidence="7" id="KW-1185">Reference proteome</keyword>
<dbReference type="GO" id="GO:0016020">
    <property type="term" value="C:membrane"/>
    <property type="evidence" value="ECO:0007669"/>
    <property type="project" value="UniProtKB-SubCell"/>
</dbReference>
<dbReference type="Gene3D" id="1.10.8.430">
    <property type="entry name" value="Helical domain of apoptotic protease-activating factors"/>
    <property type="match status" value="1"/>
</dbReference>
<evidence type="ECO:0000256" key="3">
    <source>
        <dbReference type="ARBA" id="ARBA00023054"/>
    </source>
</evidence>
<dbReference type="Pfam" id="PF00931">
    <property type="entry name" value="NB-ARC"/>
    <property type="match status" value="1"/>
</dbReference>
<keyword evidence="2" id="KW-0433">Leucine-rich repeat</keyword>
<evidence type="ECO:0000256" key="4">
    <source>
        <dbReference type="ARBA" id="ARBA00023136"/>
    </source>
</evidence>
<dbReference type="InterPro" id="IPR044974">
    <property type="entry name" value="Disease_R_plants"/>
</dbReference>